<comment type="pathway">
    <text evidence="1">Cofactor biosynthesis; thiamine diphosphate biosynthesis.</text>
</comment>
<dbReference type="GO" id="GO:0005737">
    <property type="term" value="C:cytoplasm"/>
    <property type="evidence" value="ECO:0007669"/>
    <property type="project" value="TreeGrafter"/>
</dbReference>
<protein>
    <recommendedName>
        <fullName evidence="3">Thiamine phosphate synthase/TenI domain-containing protein</fullName>
    </recommendedName>
</protein>
<dbReference type="SUPFAM" id="SSF51391">
    <property type="entry name" value="Thiamin phosphate synthase"/>
    <property type="match status" value="1"/>
</dbReference>
<accession>A0A7S2UFL6</accession>
<sequence length="302" mass="33065">MIVSGRRASWIQHCFLLYISCLLLNLVVGFLPTNAWGPRKHDRASFFGMRSHDDSSNPNVSSIFRNQTFPLLAIVTEPNACQSLQRMDETLTALSSALSTNKVNLICIRVDDAQSHTKELTQLTQRVMRLVERHHDQNPTAVVVNGNVEAAMEGGAHGVHVKEHRVALDIDNIRLQWPNAVIGTSVHDLQTGVETCTQYNPDYVFCGTCFPTQTHPGKIDLEGPALPGQLASALLQQQQQQQSTPTRVLAIGGISTENCHIPVQGGAHGVAIIRSILQAPDPALTTQMILSKLETVASIQYP</sequence>
<evidence type="ECO:0000256" key="2">
    <source>
        <dbReference type="ARBA" id="ARBA00022977"/>
    </source>
</evidence>
<organism evidence="4">
    <name type="scientific">Attheya septentrionalis</name>
    <dbReference type="NCBI Taxonomy" id="420275"/>
    <lineage>
        <taxon>Eukaryota</taxon>
        <taxon>Sar</taxon>
        <taxon>Stramenopiles</taxon>
        <taxon>Ochrophyta</taxon>
        <taxon>Bacillariophyta</taxon>
        <taxon>Coscinodiscophyceae</taxon>
        <taxon>Chaetocerotophycidae</taxon>
        <taxon>Chaetocerotales</taxon>
        <taxon>Attheyaceae</taxon>
        <taxon>Attheya</taxon>
    </lineage>
</organism>
<dbReference type="AlphaFoldDB" id="A0A7S2UFL6"/>
<name>A0A7S2UFL6_9STRA</name>
<evidence type="ECO:0000256" key="1">
    <source>
        <dbReference type="ARBA" id="ARBA00004948"/>
    </source>
</evidence>
<dbReference type="InterPro" id="IPR036206">
    <property type="entry name" value="ThiamineP_synth_sf"/>
</dbReference>
<dbReference type="Pfam" id="PF02581">
    <property type="entry name" value="TMP-TENI"/>
    <property type="match status" value="1"/>
</dbReference>
<dbReference type="GO" id="GO:0004789">
    <property type="term" value="F:thiamine-phosphate diphosphorylase activity"/>
    <property type="evidence" value="ECO:0007669"/>
    <property type="project" value="TreeGrafter"/>
</dbReference>
<dbReference type="PANTHER" id="PTHR20857">
    <property type="entry name" value="THIAMINE-PHOSPHATE PYROPHOSPHORYLASE"/>
    <property type="match status" value="1"/>
</dbReference>
<feature type="domain" description="Thiamine phosphate synthase/TenI" evidence="3">
    <location>
        <begin position="74"/>
        <end position="276"/>
    </location>
</feature>
<evidence type="ECO:0000313" key="4">
    <source>
        <dbReference type="EMBL" id="CAD9818083.1"/>
    </source>
</evidence>
<dbReference type="Gene3D" id="3.20.20.70">
    <property type="entry name" value="Aldolase class I"/>
    <property type="match status" value="1"/>
</dbReference>
<dbReference type="CDD" id="cd00564">
    <property type="entry name" value="TMP_TenI"/>
    <property type="match status" value="1"/>
</dbReference>
<proteinExistence type="predicted"/>
<dbReference type="EMBL" id="HBHQ01014858">
    <property type="protein sequence ID" value="CAD9818083.1"/>
    <property type="molecule type" value="Transcribed_RNA"/>
</dbReference>
<reference evidence="4" key="1">
    <citation type="submission" date="2021-01" db="EMBL/GenBank/DDBJ databases">
        <authorList>
            <person name="Corre E."/>
            <person name="Pelletier E."/>
            <person name="Niang G."/>
            <person name="Scheremetjew M."/>
            <person name="Finn R."/>
            <person name="Kale V."/>
            <person name="Holt S."/>
            <person name="Cochrane G."/>
            <person name="Meng A."/>
            <person name="Brown T."/>
            <person name="Cohen L."/>
        </authorList>
    </citation>
    <scope>NUCLEOTIDE SEQUENCE</scope>
    <source>
        <strain evidence="4">CCMP2084</strain>
    </source>
</reference>
<dbReference type="GO" id="GO:0009228">
    <property type="term" value="P:thiamine biosynthetic process"/>
    <property type="evidence" value="ECO:0007669"/>
    <property type="project" value="UniProtKB-KW"/>
</dbReference>
<gene>
    <name evidence="4" type="ORF">ASEP1449_LOCUS9915</name>
</gene>
<dbReference type="PANTHER" id="PTHR20857:SF23">
    <property type="entry name" value="THIAMINE BIOSYNTHETIC BIFUNCTIONAL ENZYME"/>
    <property type="match status" value="1"/>
</dbReference>
<dbReference type="InterPro" id="IPR022998">
    <property type="entry name" value="ThiamineP_synth_TenI"/>
</dbReference>
<evidence type="ECO:0000259" key="3">
    <source>
        <dbReference type="Pfam" id="PF02581"/>
    </source>
</evidence>
<keyword evidence="2" id="KW-0784">Thiamine biosynthesis</keyword>
<dbReference type="InterPro" id="IPR013785">
    <property type="entry name" value="Aldolase_TIM"/>
</dbReference>